<dbReference type="AlphaFoldDB" id="A0AAV9XVL8"/>
<evidence type="ECO:0000313" key="2">
    <source>
        <dbReference type="EMBL" id="KAK6588524.1"/>
    </source>
</evidence>
<comment type="caution">
    <text evidence="2">The sequence shown here is derived from an EMBL/GenBank/DDBJ whole genome shotgun (WGS) entry which is preliminary data.</text>
</comment>
<organism evidence="2 3">
    <name type="scientific">Cryptosporidium xiaoi</name>
    <dbReference type="NCBI Taxonomy" id="659607"/>
    <lineage>
        <taxon>Eukaryota</taxon>
        <taxon>Sar</taxon>
        <taxon>Alveolata</taxon>
        <taxon>Apicomplexa</taxon>
        <taxon>Conoidasida</taxon>
        <taxon>Coccidia</taxon>
        <taxon>Eucoccidiorida</taxon>
        <taxon>Eimeriorina</taxon>
        <taxon>Cryptosporidiidae</taxon>
        <taxon>Cryptosporidium</taxon>
    </lineage>
</organism>
<feature type="signal peptide" evidence="1">
    <location>
        <begin position="1"/>
        <end position="25"/>
    </location>
</feature>
<dbReference type="Proteomes" id="UP001311799">
    <property type="component" value="Unassembled WGS sequence"/>
</dbReference>
<evidence type="ECO:0000256" key="1">
    <source>
        <dbReference type="SAM" id="SignalP"/>
    </source>
</evidence>
<feature type="chain" id="PRO_5043687522" evidence="1">
    <location>
        <begin position="26"/>
        <end position="413"/>
    </location>
</feature>
<name>A0AAV9XVL8_9CRYT</name>
<keyword evidence="1" id="KW-0732">Signal</keyword>
<gene>
    <name evidence="2" type="ORF">RS030_4622</name>
</gene>
<sequence length="413" mass="47926">MCRFYLRSILSILLWISQFKNFKCGNEFSIELNSINTINAGLQNTIYIDSENEISFSLTNSLFEPGSKIYIEKESLRNSREVKKIFKKMRVILLEFYVNMFGIVLTDYLSQVEEIESMGIDLEGSFKLINKKGFKSRKKMKVLDKKLLKNAIFRGGNIIGISGKPANYFENSDSSLKLINKHQGEAARKVTSGTFKQKKLHVISSKVSDQIAICKCKLDARKHFKLIQMAQTLIFAIFNTIDSRNSPWYSLPDFIAILLSDLMEVASIMKFLGPLYSYFDNTREYFNYSRRRIGLWRRKYYSTFFSDKRNNYHTKFLLEILGITLSFIGNIFYSFISDFNKHARFANLASSIQVGYANSFKNSDNGKKIFSKQDLILINEYINRLPNDHNCIIYSNNINIEINSPRETRLSLC</sequence>
<reference evidence="2 3" key="1">
    <citation type="submission" date="2023-10" db="EMBL/GenBank/DDBJ databases">
        <title>Comparative genomics analysis reveals potential genetic determinants of host preference in Cryptosporidium xiaoi.</title>
        <authorList>
            <person name="Xiao L."/>
            <person name="Li J."/>
        </authorList>
    </citation>
    <scope>NUCLEOTIDE SEQUENCE [LARGE SCALE GENOMIC DNA]</scope>
    <source>
        <strain evidence="2 3">52996</strain>
    </source>
</reference>
<dbReference type="EMBL" id="JAWDEY010000032">
    <property type="protein sequence ID" value="KAK6588524.1"/>
    <property type="molecule type" value="Genomic_DNA"/>
</dbReference>
<evidence type="ECO:0000313" key="3">
    <source>
        <dbReference type="Proteomes" id="UP001311799"/>
    </source>
</evidence>
<accession>A0AAV9XVL8</accession>
<keyword evidence="3" id="KW-1185">Reference proteome</keyword>
<protein>
    <submittedName>
        <fullName evidence="2">Uncharacterized protein</fullName>
    </submittedName>
</protein>
<proteinExistence type="predicted"/>